<evidence type="ECO:0000313" key="2">
    <source>
        <dbReference type="Proteomes" id="UP000325576"/>
    </source>
</evidence>
<dbReference type="AlphaFoldDB" id="A0A0C2W7W2"/>
<evidence type="ECO:0000313" key="1">
    <source>
        <dbReference type="EMBL" id="KAB2583995.1"/>
    </source>
</evidence>
<reference evidence="1 2" key="1">
    <citation type="journal article" date="2017" name="Poromechanics V (2013)">
        <title>Genomic Characterization of the Arsenic-Tolerant Actinobacterium, &lt;i&gt;Rhodococcus erythropolis&lt;/i&gt; S43.</title>
        <authorList>
            <person name="Retamal-Morales G."/>
            <person name="Mehnert M."/>
            <person name="Schwabe R."/>
            <person name="Tischler D."/>
            <person name="Schloemann M."/>
            <person name="Levican G.J."/>
        </authorList>
    </citation>
    <scope>NUCLEOTIDE SEQUENCE [LARGE SCALE GENOMIC DNA]</scope>
    <source>
        <strain evidence="1 2">S43</strain>
    </source>
</reference>
<name>A0A0C2W7W2_RHOER</name>
<organism evidence="1 2">
    <name type="scientific">Rhodococcus erythropolis</name>
    <name type="common">Arthrobacter picolinophilus</name>
    <dbReference type="NCBI Taxonomy" id="1833"/>
    <lineage>
        <taxon>Bacteria</taxon>
        <taxon>Bacillati</taxon>
        <taxon>Actinomycetota</taxon>
        <taxon>Actinomycetes</taxon>
        <taxon>Mycobacteriales</taxon>
        <taxon>Nocardiaceae</taxon>
        <taxon>Rhodococcus</taxon>
        <taxon>Rhodococcus erythropolis group</taxon>
    </lineage>
</organism>
<evidence type="ECO:0008006" key="3">
    <source>
        <dbReference type="Google" id="ProtNLM"/>
    </source>
</evidence>
<protein>
    <recommendedName>
        <fullName evidence="3">Helix-turn-helix domain-containing protein</fullName>
    </recommendedName>
</protein>
<sequence>MGVWPNAADRPVDVARRVAQSYRTALESVSPELCAQIDAQAVEVGQGWVVPNAVPLNTDELMSAKDLEAILFVPAATIRTWAHRGLLSKRTAEDGSPVYLVSEVLAHNARTRRARKERGLDTS</sequence>
<comment type="caution">
    <text evidence="1">The sequence shown here is derived from an EMBL/GenBank/DDBJ whole genome shotgun (WGS) entry which is preliminary data.</text>
</comment>
<gene>
    <name evidence="1" type="ORF">BS297_17770</name>
</gene>
<accession>A0A0C2W7W2</accession>
<dbReference type="EMBL" id="MRBO01000482">
    <property type="protein sequence ID" value="KAB2583995.1"/>
    <property type="molecule type" value="Genomic_DNA"/>
</dbReference>
<dbReference type="Proteomes" id="UP000325576">
    <property type="component" value="Unassembled WGS sequence"/>
</dbReference>
<proteinExistence type="predicted"/>